<feature type="compositionally biased region" description="Polar residues" evidence="1">
    <location>
        <begin position="239"/>
        <end position="252"/>
    </location>
</feature>
<keyword evidence="2" id="KW-1133">Transmembrane helix</keyword>
<feature type="transmembrane region" description="Helical" evidence="2">
    <location>
        <begin position="20"/>
        <end position="49"/>
    </location>
</feature>
<evidence type="ECO:0000256" key="1">
    <source>
        <dbReference type="SAM" id="MobiDB-lite"/>
    </source>
</evidence>
<proteinExistence type="predicted"/>
<organism evidence="3 4">
    <name type="scientific">Sungouiella intermedia</name>
    <dbReference type="NCBI Taxonomy" id="45354"/>
    <lineage>
        <taxon>Eukaryota</taxon>
        <taxon>Fungi</taxon>
        <taxon>Dikarya</taxon>
        <taxon>Ascomycota</taxon>
        <taxon>Saccharomycotina</taxon>
        <taxon>Pichiomycetes</taxon>
        <taxon>Metschnikowiaceae</taxon>
        <taxon>Sungouiella</taxon>
    </lineage>
</organism>
<evidence type="ECO:0000313" key="3">
    <source>
        <dbReference type="EMBL" id="SGZ50911.1"/>
    </source>
</evidence>
<dbReference type="EMBL" id="LT635757">
    <property type="protein sequence ID" value="SGZ50911.1"/>
    <property type="molecule type" value="Genomic_DNA"/>
</dbReference>
<keyword evidence="4" id="KW-1185">Reference proteome</keyword>
<keyword evidence="2" id="KW-0812">Transmembrane</keyword>
<accession>A0A1L0BH57</accession>
<name>A0A1L0BH57_9ASCO</name>
<keyword evidence="2" id="KW-0472">Membrane</keyword>
<evidence type="ECO:0000256" key="2">
    <source>
        <dbReference type="SAM" id="Phobius"/>
    </source>
</evidence>
<evidence type="ECO:0000313" key="4">
    <source>
        <dbReference type="Proteomes" id="UP000182334"/>
    </source>
</evidence>
<gene>
    <name evidence="3" type="ORF">SAMEA4029010_CIC11G00000001111</name>
</gene>
<sequence length="264" mass="29321">MILSLISLAAEFRNFSHFSFISWLVLIVVTTVGLLVRNILLALFVVFHYHAPFDMFILQLILAVLNIIALLMVLLDASIHQDFPVKTDLSLSKTLTFSSLSGMELVPSPFDSTAPPTVDVIKSLSSNEERVHYYGRIHLPTPNRSRFTEDTIDTLSARTDVKAELKCTEVSTEVARNEKSEEVDIEVVDTVDNTDRVVSEIGADSVKVPSVKVYLETHYEPDDVPVDTGIIKPEVSQSPRVMNNHSSTSQVPESAKAYVSTIND</sequence>
<dbReference type="AlphaFoldDB" id="A0A1L0BH57"/>
<feature type="region of interest" description="Disordered" evidence="1">
    <location>
        <begin position="239"/>
        <end position="264"/>
    </location>
</feature>
<reference evidence="3 4" key="1">
    <citation type="submission" date="2016-10" db="EMBL/GenBank/DDBJ databases">
        <authorList>
            <person name="de Groot N.N."/>
        </authorList>
    </citation>
    <scope>NUCLEOTIDE SEQUENCE [LARGE SCALE GENOMIC DNA]</scope>
    <source>
        <strain evidence="3 4">CBS 141442</strain>
    </source>
</reference>
<feature type="transmembrane region" description="Helical" evidence="2">
    <location>
        <begin position="56"/>
        <end position="75"/>
    </location>
</feature>
<dbReference type="Proteomes" id="UP000182334">
    <property type="component" value="Chromosome II"/>
</dbReference>
<protein>
    <submittedName>
        <fullName evidence="3">CIC11C00000001111</fullName>
    </submittedName>
</protein>